<gene>
    <name evidence="3" type="ORF">AWH56_025005</name>
    <name evidence="2" type="ORF">AWH56_23850</name>
</gene>
<dbReference type="EMBL" id="LQXD01000202">
    <property type="protein sequence ID" value="OIJ04283.1"/>
    <property type="molecule type" value="Genomic_DNA"/>
</dbReference>
<reference evidence="3 4" key="3">
    <citation type="journal article" date="2019" name="Int. J. Syst. Evol. Microbiol.">
        <title>Anaerobacillus isosaccharinicus sp. nov., an alkaliphilic bacterium which degrades isosaccharinic acid.</title>
        <authorList>
            <person name="Bassil N.M."/>
            <person name="Lloyd J.R."/>
        </authorList>
    </citation>
    <scope>NUCLEOTIDE SEQUENCE [LARGE SCALE GENOMIC DNA]</scope>
    <source>
        <strain evidence="3 4">NB2006</strain>
    </source>
</reference>
<reference evidence="2 4" key="1">
    <citation type="submission" date="2016-10" db="EMBL/GenBank/DDBJ databases">
        <title>Draft genome sequences of four alkaliphilic bacteria belonging to the Anaerobacillus genus.</title>
        <authorList>
            <person name="Bassil N.M."/>
            <person name="Lloyd J.R."/>
        </authorList>
    </citation>
    <scope>NUCLEOTIDE SEQUENCE [LARGE SCALE GENOMIC DNA]</scope>
    <source>
        <strain evidence="2 4">NB2006</strain>
    </source>
</reference>
<dbReference type="RefSeq" id="WP_071319418.1">
    <property type="nucleotide sequence ID" value="NZ_CP063356.2"/>
</dbReference>
<keyword evidence="1" id="KW-0812">Transmembrane</keyword>
<name>A0A1S2KX71_9BACI</name>
<dbReference type="Proteomes" id="UP000180175">
    <property type="component" value="Chromosome"/>
</dbReference>
<keyword evidence="4" id="KW-1185">Reference proteome</keyword>
<evidence type="ECO:0000313" key="2">
    <source>
        <dbReference type="EMBL" id="OIJ04283.1"/>
    </source>
</evidence>
<dbReference type="EMBL" id="CP063356">
    <property type="protein sequence ID" value="QOY35871.1"/>
    <property type="molecule type" value="Genomic_DNA"/>
</dbReference>
<evidence type="ECO:0000313" key="3">
    <source>
        <dbReference type="EMBL" id="QOY35871.1"/>
    </source>
</evidence>
<dbReference type="OrthoDB" id="2973478at2"/>
<organism evidence="2 4">
    <name type="scientific">Anaerobacillus isosaccharinicus</name>
    <dbReference type="NCBI Taxonomy" id="1532552"/>
    <lineage>
        <taxon>Bacteria</taxon>
        <taxon>Bacillati</taxon>
        <taxon>Bacillota</taxon>
        <taxon>Bacilli</taxon>
        <taxon>Bacillales</taxon>
        <taxon>Bacillaceae</taxon>
        <taxon>Anaerobacillus</taxon>
    </lineage>
</organism>
<keyword evidence="1" id="KW-0472">Membrane</keyword>
<reference evidence="3" key="4">
    <citation type="submission" date="2020-10" db="EMBL/GenBank/DDBJ databases">
        <authorList>
            <person name="Bassil N.M."/>
            <person name="Lloyd J.R."/>
        </authorList>
    </citation>
    <scope>NUCLEOTIDE SEQUENCE</scope>
    <source>
        <strain evidence="3">NB2006</strain>
    </source>
</reference>
<protein>
    <submittedName>
        <fullName evidence="3">DUF5359 family protein</fullName>
    </submittedName>
</protein>
<evidence type="ECO:0000256" key="1">
    <source>
        <dbReference type="SAM" id="Phobius"/>
    </source>
</evidence>
<keyword evidence="1" id="KW-1133">Transmembrane helix</keyword>
<reference evidence="3 4" key="2">
    <citation type="journal article" date="2017" name="Genome Announc.">
        <title>Draft Genome Sequences of Four Alkaliphilic Bacteria Belonging to the Anaerobacillus Genus.</title>
        <authorList>
            <person name="Bassil N.M."/>
            <person name="Lloyd J.R."/>
        </authorList>
    </citation>
    <scope>NUCLEOTIDE SEQUENCE [LARGE SCALE GENOMIC DNA]</scope>
    <source>
        <strain evidence="3 4">NB2006</strain>
    </source>
</reference>
<dbReference type="AlphaFoldDB" id="A0A1S2KX71"/>
<sequence>MRNYLKRFEALIIKVTFMQFLFLILSQALLYKKELSPYLSRTIFSEGVFLEYAMKTMETLDQLSTIWYYI</sequence>
<feature type="transmembrane region" description="Helical" evidence="1">
    <location>
        <begin position="12"/>
        <end position="31"/>
    </location>
</feature>
<evidence type="ECO:0000313" key="4">
    <source>
        <dbReference type="Proteomes" id="UP000180175"/>
    </source>
</evidence>
<proteinExistence type="predicted"/>
<dbReference type="KEGG" id="aia:AWH56_025005"/>
<accession>A0A1S2KX71</accession>
<dbReference type="Pfam" id="PF17313">
    <property type="entry name" value="DUF5359"/>
    <property type="match status" value="1"/>
</dbReference>
<dbReference type="InterPro" id="IPR035281">
    <property type="entry name" value="DUF5359"/>
</dbReference>